<dbReference type="EC" id="3.5.2.9" evidence="1"/>
<dbReference type="RefSeq" id="WP_311360415.1">
    <property type="nucleotide sequence ID" value="NZ_JAVRIE010000001.1"/>
</dbReference>
<gene>
    <name evidence="1" type="ORF">RM544_03725</name>
</gene>
<evidence type="ECO:0000313" key="1">
    <source>
        <dbReference type="EMBL" id="MDT0581636.1"/>
    </source>
</evidence>
<dbReference type="AlphaFoldDB" id="A0AAW8QX20"/>
<dbReference type="InterPro" id="IPR011330">
    <property type="entry name" value="Glyco_hydro/deAcase_b/a-brl"/>
</dbReference>
<sequence length="246" mass="26559">MKLNADLGESFGAWVMQHDASIMPLIDMANIACGGHAGDALSMQKAITSALANNVQIGAHPSYPDMQGFGRRSMQMSEVDLVATIQGQLATLDGLARCQKTHISYVKPHGALYNDLMTDKACRQSVFKAISSFHTVLPVMLQASPNNEKIRDEAKEFGLSVIFEAFTDRLYQKNGLLTPRSKAGAVLSEAKAFAQALTLIDSGQVLADDGSTLSVQADTLCVHGDNQDALELVKKIRLHLLCQGKK</sequence>
<proteinExistence type="predicted"/>
<evidence type="ECO:0000313" key="2">
    <source>
        <dbReference type="Proteomes" id="UP001249020"/>
    </source>
</evidence>
<dbReference type="GO" id="GO:0017168">
    <property type="term" value="F:5-oxoprolinase (ATP-hydrolyzing) activity"/>
    <property type="evidence" value="ECO:0007669"/>
    <property type="project" value="UniProtKB-EC"/>
</dbReference>
<keyword evidence="2" id="KW-1185">Reference proteome</keyword>
<dbReference type="PANTHER" id="PTHR30292">
    <property type="entry name" value="UNCHARACTERIZED PROTEIN YBGL-RELATED"/>
    <property type="match status" value="1"/>
</dbReference>
<dbReference type="InterPro" id="IPR005501">
    <property type="entry name" value="LamB/YcsF/PxpA-like"/>
</dbReference>
<reference evidence="1 2" key="1">
    <citation type="submission" date="2023-09" db="EMBL/GenBank/DDBJ databases">
        <authorList>
            <person name="Rey-Velasco X."/>
        </authorList>
    </citation>
    <scope>NUCLEOTIDE SEQUENCE [LARGE SCALE GENOMIC DNA]</scope>
    <source>
        <strain evidence="1 2">W409</strain>
    </source>
</reference>
<dbReference type="NCBIfam" id="NF003816">
    <property type="entry name" value="PRK05406.1-5"/>
    <property type="match status" value="1"/>
</dbReference>
<dbReference type="NCBIfam" id="NF003814">
    <property type="entry name" value="PRK05406.1-3"/>
    <property type="match status" value="1"/>
</dbReference>
<dbReference type="EMBL" id="JAVRIE010000001">
    <property type="protein sequence ID" value="MDT0581636.1"/>
    <property type="molecule type" value="Genomic_DNA"/>
</dbReference>
<keyword evidence="1" id="KW-0378">Hydrolase</keyword>
<dbReference type="CDD" id="cd10787">
    <property type="entry name" value="LamB_YcsF_like"/>
    <property type="match status" value="1"/>
</dbReference>
<accession>A0AAW8QX20</accession>
<protein>
    <submittedName>
        <fullName evidence="1">5-oxoprolinase subunit PxpA</fullName>
        <ecNumber evidence="1">3.5.2.9</ecNumber>
    </submittedName>
</protein>
<dbReference type="Proteomes" id="UP001249020">
    <property type="component" value="Unassembled WGS sequence"/>
</dbReference>
<dbReference type="Pfam" id="PF03746">
    <property type="entry name" value="LamB_YcsF"/>
    <property type="match status" value="1"/>
</dbReference>
<organism evidence="1 2">
    <name type="scientific">Brumicola blandensis</name>
    <dbReference type="NCBI Taxonomy" id="3075611"/>
    <lineage>
        <taxon>Bacteria</taxon>
        <taxon>Pseudomonadati</taxon>
        <taxon>Pseudomonadota</taxon>
        <taxon>Gammaproteobacteria</taxon>
        <taxon>Alteromonadales</taxon>
        <taxon>Alteromonadaceae</taxon>
        <taxon>Brumicola</taxon>
    </lineage>
</organism>
<comment type="caution">
    <text evidence="1">The sequence shown here is derived from an EMBL/GenBank/DDBJ whole genome shotgun (WGS) entry which is preliminary data.</text>
</comment>
<dbReference type="PANTHER" id="PTHR30292:SF0">
    <property type="entry name" value="5-OXOPROLINASE SUBUNIT A"/>
    <property type="match status" value="1"/>
</dbReference>
<dbReference type="Gene3D" id="3.20.20.370">
    <property type="entry name" value="Glycoside hydrolase/deacetylase"/>
    <property type="match status" value="1"/>
</dbReference>
<dbReference type="SUPFAM" id="SSF88713">
    <property type="entry name" value="Glycoside hydrolase/deacetylase"/>
    <property type="match status" value="1"/>
</dbReference>
<name>A0AAW8QX20_9ALTE</name>
<dbReference type="GO" id="GO:0005975">
    <property type="term" value="P:carbohydrate metabolic process"/>
    <property type="evidence" value="ECO:0007669"/>
    <property type="project" value="InterPro"/>
</dbReference>